<organism evidence="1 2">
    <name type="scientific">Rotaria sordida</name>
    <dbReference type="NCBI Taxonomy" id="392033"/>
    <lineage>
        <taxon>Eukaryota</taxon>
        <taxon>Metazoa</taxon>
        <taxon>Spiralia</taxon>
        <taxon>Gnathifera</taxon>
        <taxon>Rotifera</taxon>
        <taxon>Eurotatoria</taxon>
        <taxon>Bdelloidea</taxon>
        <taxon>Philodinida</taxon>
        <taxon>Philodinidae</taxon>
        <taxon>Rotaria</taxon>
    </lineage>
</organism>
<reference evidence="1" key="1">
    <citation type="submission" date="2021-02" db="EMBL/GenBank/DDBJ databases">
        <authorList>
            <person name="Nowell W R."/>
        </authorList>
    </citation>
    <scope>NUCLEOTIDE SEQUENCE</scope>
</reference>
<comment type="caution">
    <text evidence="1">The sequence shown here is derived from an EMBL/GenBank/DDBJ whole genome shotgun (WGS) entry which is preliminary data.</text>
</comment>
<accession>A0A820EPD6</accession>
<name>A0A820EPD6_9BILA</name>
<sequence length="326" mass="38073">PNDDPDLLQLAKEKKEFFERLGCRFGSPFELANETHFRTYKEARILTRGDRDIIVKRLSEESRRIIPYNLHFLKTFRCNHDIQVITDPWASAEYLFSYVSKDAHMEKNLVYQMSNCTCSSLTEAKAVLLKTVNAILSHRQVGKVEAPWTVLGIPLYHSSMRCKSLYISLPWEEERILKRGRTQISSVDDFVESLTHRYVKRPFTPSVIDHMTLFEFLTWFDYDRSSSMELQEILQEPLVENPLWRTDFNQPPLLKTSTFLPRIVLSSGSTLIQHREPACISFTCRYDDSMLAMYSILSIGIPYRDPIEEFLGGKLGILYRFNKYIS</sequence>
<feature type="non-terminal residue" evidence="1">
    <location>
        <position position="1"/>
    </location>
</feature>
<dbReference type="Proteomes" id="UP000663874">
    <property type="component" value="Unassembled WGS sequence"/>
</dbReference>
<evidence type="ECO:0000313" key="2">
    <source>
        <dbReference type="Proteomes" id="UP000663874"/>
    </source>
</evidence>
<dbReference type="EMBL" id="CAJOBE010022389">
    <property type="protein sequence ID" value="CAF4250276.1"/>
    <property type="molecule type" value="Genomic_DNA"/>
</dbReference>
<gene>
    <name evidence="1" type="ORF">FNK824_LOCUS38585</name>
</gene>
<dbReference type="AlphaFoldDB" id="A0A820EPD6"/>
<evidence type="ECO:0000313" key="1">
    <source>
        <dbReference type="EMBL" id="CAF4250276.1"/>
    </source>
</evidence>
<protein>
    <submittedName>
        <fullName evidence="1">Uncharacterized protein</fullName>
    </submittedName>
</protein>
<proteinExistence type="predicted"/>